<organism evidence="2">
    <name type="scientific">Herbaspirillum huttiense subsp. nephrolepidis</name>
    <dbReference type="NCBI Taxonomy" id="3075126"/>
    <lineage>
        <taxon>Bacteria</taxon>
        <taxon>Pseudomonadati</taxon>
        <taxon>Pseudomonadota</taxon>
        <taxon>Betaproteobacteria</taxon>
        <taxon>Burkholderiales</taxon>
        <taxon>Oxalobacteraceae</taxon>
        <taxon>Herbaspirillum</taxon>
    </lineage>
</organism>
<dbReference type="RefSeq" id="WP_310838550.1">
    <property type="nucleotide sequence ID" value="NZ_JAVLSM010000016.1"/>
</dbReference>
<proteinExistence type="predicted"/>
<feature type="region of interest" description="Disordered" evidence="1">
    <location>
        <begin position="1"/>
        <end position="45"/>
    </location>
</feature>
<gene>
    <name evidence="2" type="ORF">RJN63_27265</name>
</gene>
<dbReference type="AlphaFoldDB" id="A0AAE4GEF1"/>
<feature type="compositionally biased region" description="Basic and acidic residues" evidence="1">
    <location>
        <begin position="27"/>
        <end position="45"/>
    </location>
</feature>
<evidence type="ECO:0000313" key="2">
    <source>
        <dbReference type="EMBL" id="MDT0340560.1"/>
    </source>
</evidence>
<sequence>MMNSPVVMMSQGPGASPPLQAATAARIDADAWEGERDQRGPDNGD</sequence>
<evidence type="ECO:0000256" key="1">
    <source>
        <dbReference type="SAM" id="MobiDB-lite"/>
    </source>
</evidence>
<protein>
    <submittedName>
        <fullName evidence="2">Uncharacterized protein</fullName>
    </submittedName>
</protein>
<name>A0AAE4GEF1_9BURK</name>
<dbReference type="EMBL" id="JAVRAA010000024">
    <property type="protein sequence ID" value="MDT0340560.1"/>
    <property type="molecule type" value="Genomic_DNA"/>
</dbReference>
<comment type="caution">
    <text evidence="2">The sequence shown here is derived from an EMBL/GenBank/DDBJ whole genome shotgun (WGS) entry which is preliminary data.</text>
</comment>
<accession>A0AAE4GEF1</accession>
<reference evidence="2" key="1">
    <citation type="submission" date="2023-02" db="EMBL/GenBank/DDBJ databases">
        <title>Description of Herbaspirillum huttiense subsp. nephrolepsisexaltata and Herbaspirillum huttiense subsp. lycopersicon.</title>
        <authorList>
            <person name="Poudel M."/>
            <person name="Sharma A."/>
            <person name="Goss E."/>
            <person name="Tapia J.H."/>
            <person name="Harmon C.M."/>
            <person name="Jones J.B."/>
        </authorList>
    </citation>
    <scope>NUCLEOTIDE SEQUENCE</scope>
    <source>
        <strain evidence="2">NC40101</strain>
    </source>
</reference>